<organism evidence="1 2">
    <name type="scientific">Brachionus calyciflorus</name>
    <dbReference type="NCBI Taxonomy" id="104777"/>
    <lineage>
        <taxon>Eukaryota</taxon>
        <taxon>Metazoa</taxon>
        <taxon>Spiralia</taxon>
        <taxon>Gnathifera</taxon>
        <taxon>Rotifera</taxon>
        <taxon>Eurotatoria</taxon>
        <taxon>Monogononta</taxon>
        <taxon>Pseudotrocha</taxon>
        <taxon>Ploima</taxon>
        <taxon>Brachionidae</taxon>
        <taxon>Brachionus</taxon>
    </lineage>
</organism>
<feature type="non-terminal residue" evidence="1">
    <location>
        <position position="54"/>
    </location>
</feature>
<sequence length="54" mass="6091">MSNSQLKTRLANNLNESLSKLSSLPGYVEQTRQKDRILFIAGSYFLDLIEKSAT</sequence>
<gene>
    <name evidence="1" type="ORF">OXX778_LOCUS20167</name>
</gene>
<keyword evidence="2" id="KW-1185">Reference proteome</keyword>
<protein>
    <submittedName>
        <fullName evidence="1">Uncharacterized protein</fullName>
    </submittedName>
</protein>
<dbReference type="EMBL" id="CAJNOC010006548">
    <property type="protein sequence ID" value="CAF1080421.1"/>
    <property type="molecule type" value="Genomic_DNA"/>
</dbReference>
<comment type="caution">
    <text evidence="1">The sequence shown here is derived from an EMBL/GenBank/DDBJ whole genome shotgun (WGS) entry which is preliminary data.</text>
</comment>
<evidence type="ECO:0000313" key="1">
    <source>
        <dbReference type="EMBL" id="CAF1080421.1"/>
    </source>
</evidence>
<name>A0A814MIZ5_9BILA</name>
<dbReference type="Proteomes" id="UP000663879">
    <property type="component" value="Unassembled WGS sequence"/>
</dbReference>
<evidence type="ECO:0000313" key="2">
    <source>
        <dbReference type="Proteomes" id="UP000663879"/>
    </source>
</evidence>
<accession>A0A814MIZ5</accession>
<dbReference type="AlphaFoldDB" id="A0A814MIZ5"/>
<proteinExistence type="predicted"/>
<reference evidence="1" key="1">
    <citation type="submission" date="2021-02" db="EMBL/GenBank/DDBJ databases">
        <authorList>
            <person name="Nowell W R."/>
        </authorList>
    </citation>
    <scope>NUCLEOTIDE SEQUENCE</scope>
    <source>
        <strain evidence="1">Ploen Becks lab</strain>
    </source>
</reference>